<keyword evidence="3" id="KW-1185">Reference proteome</keyword>
<gene>
    <name evidence="2" type="ORF">J1N35_012896</name>
</gene>
<dbReference type="AlphaFoldDB" id="A0A9D4A7E1"/>
<feature type="region of interest" description="Disordered" evidence="1">
    <location>
        <begin position="195"/>
        <end position="253"/>
    </location>
</feature>
<reference evidence="2 3" key="1">
    <citation type="journal article" date="2021" name="Plant Biotechnol. J.">
        <title>Multi-omics assisted identification of the key and species-specific regulatory components of drought-tolerant mechanisms in Gossypium stocksii.</title>
        <authorList>
            <person name="Yu D."/>
            <person name="Ke L."/>
            <person name="Zhang D."/>
            <person name="Wu Y."/>
            <person name="Sun Y."/>
            <person name="Mei J."/>
            <person name="Sun J."/>
            <person name="Sun Y."/>
        </authorList>
    </citation>
    <scope>NUCLEOTIDE SEQUENCE [LARGE SCALE GENOMIC DNA]</scope>
    <source>
        <strain evidence="3">cv. E1</strain>
        <tissue evidence="2">Leaf</tissue>
    </source>
</reference>
<comment type="caution">
    <text evidence="2">The sequence shown here is derived from an EMBL/GenBank/DDBJ whole genome shotgun (WGS) entry which is preliminary data.</text>
</comment>
<evidence type="ECO:0000313" key="2">
    <source>
        <dbReference type="EMBL" id="KAH1095975.1"/>
    </source>
</evidence>
<sequence length="323" mass="36728">MAGFSRIPLNHRKDTLSVEDDSEDEYWLEIMGEEEECLILGQKECRMFFLSAWKPKVEEEHLNFNSSNDKFGLGFNPYPSPLPPLQPFPEAVINNPEYSILNPESMEALVCNENWLETPKGNDEENHEPTQTTDKGKRKSDVDTWGRKKSKPSNCEEVISTEDSNNNDGNPSFDKWMEPQCSSSKCVGKKAEVMEASVRSRNRSESSIENEPVGEISIAELNHGKNIEDVSSGDSSSDNDESDQVQSSSSESDIEITLKEQGSWFEQDIKAYLLSEFTKKENELIDKWQKNELNGLLIPFLNCLRDLTNFQMYISTAIHLAHK</sequence>
<feature type="compositionally biased region" description="Polar residues" evidence="1">
    <location>
        <begin position="161"/>
        <end position="170"/>
    </location>
</feature>
<name>A0A9D4A7E1_9ROSI</name>
<proteinExistence type="predicted"/>
<accession>A0A9D4A7E1</accession>
<dbReference type="Proteomes" id="UP000828251">
    <property type="component" value="Unassembled WGS sequence"/>
</dbReference>
<feature type="region of interest" description="Disordered" evidence="1">
    <location>
        <begin position="117"/>
        <end position="181"/>
    </location>
</feature>
<dbReference type="EMBL" id="JAIQCV010000005">
    <property type="protein sequence ID" value="KAH1095975.1"/>
    <property type="molecule type" value="Genomic_DNA"/>
</dbReference>
<evidence type="ECO:0000313" key="3">
    <source>
        <dbReference type="Proteomes" id="UP000828251"/>
    </source>
</evidence>
<dbReference type="OrthoDB" id="992910at2759"/>
<evidence type="ECO:0000256" key="1">
    <source>
        <dbReference type="SAM" id="MobiDB-lite"/>
    </source>
</evidence>
<organism evidence="2 3">
    <name type="scientific">Gossypium stocksii</name>
    <dbReference type="NCBI Taxonomy" id="47602"/>
    <lineage>
        <taxon>Eukaryota</taxon>
        <taxon>Viridiplantae</taxon>
        <taxon>Streptophyta</taxon>
        <taxon>Embryophyta</taxon>
        <taxon>Tracheophyta</taxon>
        <taxon>Spermatophyta</taxon>
        <taxon>Magnoliopsida</taxon>
        <taxon>eudicotyledons</taxon>
        <taxon>Gunneridae</taxon>
        <taxon>Pentapetalae</taxon>
        <taxon>rosids</taxon>
        <taxon>malvids</taxon>
        <taxon>Malvales</taxon>
        <taxon>Malvaceae</taxon>
        <taxon>Malvoideae</taxon>
        <taxon>Gossypium</taxon>
    </lineage>
</organism>
<protein>
    <submittedName>
        <fullName evidence="2">Uncharacterized protein</fullName>
    </submittedName>
</protein>